<organism evidence="1 2">
    <name type="scientific">Oceanispirochaeta crateris</name>
    <dbReference type="NCBI Taxonomy" id="2518645"/>
    <lineage>
        <taxon>Bacteria</taxon>
        <taxon>Pseudomonadati</taxon>
        <taxon>Spirochaetota</taxon>
        <taxon>Spirochaetia</taxon>
        <taxon>Spirochaetales</taxon>
        <taxon>Spirochaetaceae</taxon>
        <taxon>Oceanispirochaeta</taxon>
    </lineage>
</organism>
<dbReference type="RefSeq" id="WP_149485824.1">
    <property type="nucleotide sequence ID" value="NZ_CP036150.1"/>
</dbReference>
<dbReference type="EMBL" id="CP036150">
    <property type="protein sequence ID" value="QEN07744.1"/>
    <property type="molecule type" value="Genomic_DNA"/>
</dbReference>
<reference evidence="1 2" key="1">
    <citation type="submission" date="2019-02" db="EMBL/GenBank/DDBJ databases">
        <title>Complete Genome Sequence and Methylome Analysis of free living Spirochaetas.</title>
        <authorList>
            <person name="Fomenkov A."/>
            <person name="Dubinina G."/>
            <person name="Leshcheva N."/>
            <person name="Mikheeva N."/>
            <person name="Grabovich M."/>
            <person name="Vincze T."/>
            <person name="Roberts R.J."/>
        </authorList>
    </citation>
    <scope>NUCLEOTIDE SEQUENCE [LARGE SCALE GENOMIC DNA]</scope>
    <source>
        <strain evidence="1 2">K2</strain>
    </source>
</reference>
<evidence type="ECO:0000313" key="1">
    <source>
        <dbReference type="EMBL" id="QEN07744.1"/>
    </source>
</evidence>
<protein>
    <submittedName>
        <fullName evidence="1">Uncharacterized protein</fullName>
    </submittedName>
</protein>
<keyword evidence="2" id="KW-1185">Reference proteome</keyword>
<dbReference type="AlphaFoldDB" id="A0A5C1QMG7"/>
<accession>A0A5C1QMG7</accession>
<evidence type="ECO:0000313" key="2">
    <source>
        <dbReference type="Proteomes" id="UP000324209"/>
    </source>
</evidence>
<name>A0A5C1QMG7_9SPIO</name>
<dbReference type="KEGG" id="ock:EXM22_06975"/>
<dbReference type="OrthoDB" id="9845184at2"/>
<sequence>MEDIHPLFYVELRDDFDDNCAVREKSPSFPGMIDPFLEAQTHVTRGKVYPVLQIKGDHDLLILDDKGFLYTTPQQLYKFSDKDI</sequence>
<dbReference type="Proteomes" id="UP000324209">
    <property type="component" value="Chromosome"/>
</dbReference>
<gene>
    <name evidence="1" type="ORF">EXM22_06975</name>
</gene>
<proteinExistence type="predicted"/>